<name>A0A7W3UG72_9LACO</name>
<proteinExistence type="predicted"/>
<feature type="transmembrane region" description="Helical" evidence="1">
    <location>
        <begin position="12"/>
        <end position="32"/>
    </location>
</feature>
<keyword evidence="1" id="KW-0812">Transmembrane</keyword>
<gene>
    <name evidence="2" type="ORF">H5R92_01350</name>
</gene>
<sequence length="274" mass="32132">MNKKQVGHLKSIKINKILFALTIIIILLSFVLDKKNIPISKWNLNVTYWTGIISAATTIMGVYLTFQYEKSRSKEQDKKNNLPVLVYSIELSVYPFREKQRKRKTILDYKLISTKEDKRGIHNLLIPIKVENIGVGIAVIKDVYCINRNKKTCYKGNNSDTSPTKLINKNDNSIFCIEIFGIEKEDINNLSVNIEFYDIFQNRYEDVFYITKSYDEISVKEDWKRYVEYEKNKVDYNEASLENDLELELNYIKKGGLIARNLILYKSYLLDKMS</sequence>
<keyword evidence="1" id="KW-0472">Membrane</keyword>
<feature type="transmembrane region" description="Helical" evidence="1">
    <location>
        <begin position="47"/>
        <end position="66"/>
    </location>
</feature>
<dbReference type="AlphaFoldDB" id="A0A7W3UG72"/>
<accession>A0A7W3UG72</accession>
<evidence type="ECO:0000313" key="3">
    <source>
        <dbReference type="Proteomes" id="UP000534578"/>
    </source>
</evidence>
<protein>
    <submittedName>
        <fullName evidence="2">Uncharacterized protein</fullName>
    </submittedName>
</protein>
<evidence type="ECO:0000313" key="2">
    <source>
        <dbReference type="EMBL" id="MBB1094866.1"/>
    </source>
</evidence>
<dbReference type="EMBL" id="JACIVE010000017">
    <property type="protein sequence ID" value="MBB1094866.1"/>
    <property type="molecule type" value="Genomic_DNA"/>
</dbReference>
<comment type="caution">
    <text evidence="2">The sequence shown here is derived from an EMBL/GenBank/DDBJ whole genome shotgun (WGS) entry which is preliminary data.</text>
</comment>
<evidence type="ECO:0000256" key="1">
    <source>
        <dbReference type="SAM" id="Phobius"/>
    </source>
</evidence>
<keyword evidence="1" id="KW-1133">Transmembrane helix</keyword>
<organism evidence="2 3">
    <name type="scientific">Limosilactobacillus agrestis</name>
    <dbReference type="NCBI Taxonomy" id="2759748"/>
    <lineage>
        <taxon>Bacteria</taxon>
        <taxon>Bacillati</taxon>
        <taxon>Bacillota</taxon>
        <taxon>Bacilli</taxon>
        <taxon>Lactobacillales</taxon>
        <taxon>Lactobacillaceae</taxon>
        <taxon>Limosilactobacillus</taxon>
    </lineage>
</organism>
<reference evidence="2 3" key="1">
    <citation type="submission" date="2020-07" db="EMBL/GenBank/DDBJ databases">
        <title>Description of Limosilactobacillus balticus sp. nov., Limosilactobacillus agrestis sp. nov., Limosilactobacillus albertensis sp. nov., Limosilactobacillus rudii sp. nov., Limosilactobacillus fastidiosus sp. nov., five novel Limosilactobacillus species isolated from the vertebrate gastrointestinal tract, and proposal of 6 subspecies of Limosilactobacillus reuteri adapted to the gastrointestinal tract of specific vertebrate hosts.</title>
        <authorList>
            <person name="Li F."/>
            <person name="Cheng C."/>
            <person name="Zheng J."/>
            <person name="Quevedo R.M."/>
            <person name="Li J."/>
            <person name="Roos S."/>
            <person name="Gaenzle M.G."/>
            <person name="Walter J."/>
        </authorList>
    </citation>
    <scope>NUCLEOTIDE SEQUENCE [LARGE SCALE GENOMIC DNA]</scope>
    <source>
        <strain evidence="2 3">BG-MG3-A</strain>
    </source>
</reference>
<dbReference type="Proteomes" id="UP000534578">
    <property type="component" value="Unassembled WGS sequence"/>
</dbReference>
<dbReference type="RefSeq" id="WP_182577839.1">
    <property type="nucleotide sequence ID" value="NZ_JACIVE010000017.1"/>
</dbReference>